<feature type="compositionally biased region" description="Polar residues" evidence="1">
    <location>
        <begin position="49"/>
        <end position="63"/>
    </location>
</feature>
<feature type="compositionally biased region" description="Pro residues" evidence="1">
    <location>
        <begin position="701"/>
        <end position="716"/>
    </location>
</feature>
<feature type="compositionally biased region" description="Basic and acidic residues" evidence="1">
    <location>
        <begin position="402"/>
        <end position="412"/>
    </location>
</feature>
<feature type="compositionally biased region" description="Basic and acidic residues" evidence="1">
    <location>
        <begin position="278"/>
        <end position="288"/>
    </location>
</feature>
<dbReference type="Proteomes" id="UP000269721">
    <property type="component" value="Unassembled WGS sequence"/>
</dbReference>
<feature type="compositionally biased region" description="Low complexity" evidence="1">
    <location>
        <begin position="161"/>
        <end position="177"/>
    </location>
</feature>
<dbReference type="AlphaFoldDB" id="A0A4P9WPR9"/>
<feature type="compositionally biased region" description="Basic and acidic residues" evidence="1">
    <location>
        <begin position="8"/>
        <end position="23"/>
    </location>
</feature>
<evidence type="ECO:0000313" key="2">
    <source>
        <dbReference type="EMBL" id="RKO93748.1"/>
    </source>
</evidence>
<gene>
    <name evidence="2" type="ORF">BDK51DRAFT_30989</name>
</gene>
<feature type="region of interest" description="Disordered" evidence="1">
    <location>
        <begin position="686"/>
        <end position="811"/>
    </location>
</feature>
<feature type="compositionally biased region" description="Basic and acidic residues" evidence="1">
    <location>
        <begin position="548"/>
        <end position="563"/>
    </location>
</feature>
<protein>
    <submittedName>
        <fullName evidence="2">Uncharacterized protein</fullName>
    </submittedName>
</protein>
<accession>A0A4P9WPR9</accession>
<dbReference type="OrthoDB" id="1939715at2759"/>
<feature type="compositionally biased region" description="Low complexity" evidence="1">
    <location>
        <begin position="686"/>
        <end position="700"/>
    </location>
</feature>
<feature type="region of interest" description="Disordered" evidence="1">
    <location>
        <begin position="310"/>
        <end position="461"/>
    </location>
</feature>
<feature type="compositionally biased region" description="Polar residues" evidence="1">
    <location>
        <begin position="239"/>
        <end position="277"/>
    </location>
</feature>
<name>A0A4P9WPR9_9FUNG</name>
<feature type="compositionally biased region" description="Low complexity" evidence="1">
    <location>
        <begin position="318"/>
        <end position="334"/>
    </location>
</feature>
<proteinExistence type="predicted"/>
<keyword evidence="3" id="KW-1185">Reference proteome</keyword>
<feature type="region of interest" description="Disordered" evidence="1">
    <location>
        <begin position="1"/>
        <end position="289"/>
    </location>
</feature>
<dbReference type="EMBL" id="KZ994127">
    <property type="protein sequence ID" value="RKO93748.1"/>
    <property type="molecule type" value="Genomic_DNA"/>
</dbReference>
<feature type="compositionally biased region" description="Basic and acidic residues" evidence="1">
    <location>
        <begin position="629"/>
        <end position="638"/>
    </location>
</feature>
<organism evidence="2 3">
    <name type="scientific">Blyttiomyces helicus</name>
    <dbReference type="NCBI Taxonomy" id="388810"/>
    <lineage>
        <taxon>Eukaryota</taxon>
        <taxon>Fungi</taxon>
        <taxon>Fungi incertae sedis</taxon>
        <taxon>Chytridiomycota</taxon>
        <taxon>Chytridiomycota incertae sedis</taxon>
        <taxon>Chytridiomycetes</taxon>
        <taxon>Chytridiomycetes incertae sedis</taxon>
        <taxon>Blyttiomyces</taxon>
    </lineage>
</organism>
<feature type="compositionally biased region" description="Basic and acidic residues" evidence="1">
    <location>
        <begin position="570"/>
        <end position="589"/>
    </location>
</feature>
<sequence length="811" mass="85674">MPIAPENARPKADDRDRKTHTELHIQMITTGPDPPSPMPPHTPAGGGRYTSTNLNRSFKNTGTPDRAKTGHGPGGMVRLGAPTRPRLQSTYSAAPAPVDLPSLRAESAGHDSSSGTPLLPSGWASPSQSAPASSSAADTPATATGNSSLSVPPAAARGISPEGDAAAADVEAGSSPASISGKTAPRTWATRKAVDPASLALSSSPDYPTAAEAMRLRADKHHQPAHLPSSGSSDDRGAVTSSGAVRTSPPRSGQPSAGGSSQDARMVSDSSQVAGTKSSDRHYDHEWAEELEEDMDYSKLPEFGDLTPVIPVATGEKSPIPSSTPAATAAPASMADEKQQAPPAKPRAWTPEFHAAEREKEAERERGREHSRDQPWGHRDPGAGIGQEPPSSGAWRNGRRPSASDREREDRNQFFTDHPPAVLQRPAANAAAYRKPVIPRPEIASHDPMTDPTRPPHMTRRRPKVRLPVRTRVRMREPSTIAPFRDKTNAEQVPLLTGARKTNAAFTLTWMTVGPAREMLSTTSIRREGSLAALMTGLPRAGSTRAVRTAEDRARRQTIDHRPPSAASSHWDEHHRDPRFDRRGSRDSVGHPVRVPPPHAQQPSQRFEDGRPGPRPGQDAHPLRPPGPYRDERNDRPLHGPVGKETAPVRDIDHIPWRRAVPVAEPAPAGVASNAGATPAVLVASAPAKPSVPVPSKIAKPPVPDPVPAPGQPPARPALVPDTTRVRSILQNNSRHPAVAPSPKPAPAPTSSEQKDPSRATLNSLVKDIGEGVSPAAASGSRPTASAPLQPAARGAATSNDVTPSESSASS</sequence>
<feature type="non-terminal residue" evidence="2">
    <location>
        <position position="811"/>
    </location>
</feature>
<feature type="compositionally biased region" description="Low complexity" evidence="1">
    <location>
        <begin position="124"/>
        <end position="144"/>
    </location>
</feature>
<evidence type="ECO:0000313" key="3">
    <source>
        <dbReference type="Proteomes" id="UP000269721"/>
    </source>
</evidence>
<feature type="compositionally biased region" description="Polar residues" evidence="1">
    <location>
        <begin position="797"/>
        <end position="811"/>
    </location>
</feature>
<feature type="region of interest" description="Disordered" evidence="1">
    <location>
        <begin position="536"/>
        <end position="655"/>
    </location>
</feature>
<feature type="compositionally biased region" description="Pro residues" evidence="1">
    <location>
        <begin position="32"/>
        <end position="42"/>
    </location>
</feature>
<reference evidence="3" key="1">
    <citation type="journal article" date="2018" name="Nat. Microbiol.">
        <title>Leveraging single-cell genomics to expand the fungal tree of life.</title>
        <authorList>
            <person name="Ahrendt S.R."/>
            <person name="Quandt C.A."/>
            <person name="Ciobanu D."/>
            <person name="Clum A."/>
            <person name="Salamov A."/>
            <person name="Andreopoulos B."/>
            <person name="Cheng J.F."/>
            <person name="Woyke T."/>
            <person name="Pelin A."/>
            <person name="Henrissat B."/>
            <person name="Reynolds N.K."/>
            <person name="Benny G.L."/>
            <person name="Smith M.E."/>
            <person name="James T.Y."/>
            <person name="Grigoriev I.V."/>
        </authorList>
    </citation>
    <scope>NUCLEOTIDE SEQUENCE [LARGE SCALE GENOMIC DNA]</scope>
</reference>
<evidence type="ECO:0000256" key="1">
    <source>
        <dbReference type="SAM" id="MobiDB-lite"/>
    </source>
</evidence>
<feature type="compositionally biased region" description="Basic and acidic residues" evidence="1">
    <location>
        <begin position="354"/>
        <end position="381"/>
    </location>
</feature>